<dbReference type="PANTHER" id="PTHR31451">
    <property type="match status" value="1"/>
</dbReference>
<feature type="region of interest" description="Disordered" evidence="8">
    <location>
        <begin position="49"/>
        <end position="82"/>
    </location>
</feature>
<keyword evidence="4" id="KW-0964">Secreted</keyword>
<evidence type="ECO:0000256" key="2">
    <source>
        <dbReference type="ARBA" id="ARBA00004613"/>
    </source>
</evidence>
<evidence type="ECO:0000256" key="7">
    <source>
        <dbReference type="ARBA" id="ARBA00023295"/>
    </source>
</evidence>
<accession>A0AAE9YQ94</accession>
<dbReference type="RefSeq" id="WP_044831309.1">
    <property type="nucleotide sequence ID" value="NZ_CP059735.1"/>
</dbReference>
<keyword evidence="5" id="KW-0732">Signal</keyword>
<dbReference type="InterPro" id="IPR001547">
    <property type="entry name" value="Glyco_hydro_5"/>
</dbReference>
<dbReference type="InterPro" id="IPR045053">
    <property type="entry name" value="MAN-like"/>
</dbReference>
<dbReference type="InterPro" id="IPR055575">
    <property type="entry name" value="DUF7151"/>
</dbReference>
<dbReference type="Proteomes" id="UP000032568">
    <property type="component" value="Chromosome"/>
</dbReference>
<comment type="catalytic activity">
    <reaction evidence="1">
        <text>Random hydrolysis of (1-&gt;4)-beta-D-mannosidic linkages in mannans, galactomannans and glucomannans.</text>
        <dbReference type="EC" id="3.2.1.78"/>
    </reaction>
</comment>
<evidence type="ECO:0000256" key="8">
    <source>
        <dbReference type="SAM" id="MobiDB-lite"/>
    </source>
</evidence>
<dbReference type="Pfam" id="PF26410">
    <property type="entry name" value="GH5_mannosidase"/>
    <property type="match status" value="1"/>
</dbReference>
<evidence type="ECO:0000259" key="9">
    <source>
        <dbReference type="Pfam" id="PF23657"/>
    </source>
</evidence>
<evidence type="ECO:0000256" key="6">
    <source>
        <dbReference type="ARBA" id="ARBA00022801"/>
    </source>
</evidence>
<feature type="domain" description="Glycoside hydrolase family 5" evidence="10">
    <location>
        <begin position="558"/>
        <end position="761"/>
    </location>
</feature>
<evidence type="ECO:0000256" key="4">
    <source>
        <dbReference type="ARBA" id="ARBA00022525"/>
    </source>
</evidence>
<organism evidence="11 12">
    <name type="scientific">Thalassomonas actiniarum</name>
    <dbReference type="NCBI Taxonomy" id="485447"/>
    <lineage>
        <taxon>Bacteria</taxon>
        <taxon>Pseudomonadati</taxon>
        <taxon>Pseudomonadota</taxon>
        <taxon>Gammaproteobacteria</taxon>
        <taxon>Alteromonadales</taxon>
        <taxon>Colwelliaceae</taxon>
        <taxon>Thalassomonas</taxon>
    </lineage>
</organism>
<dbReference type="GO" id="GO:0016985">
    <property type="term" value="F:mannan endo-1,4-beta-mannosidase activity"/>
    <property type="evidence" value="ECO:0007669"/>
    <property type="project" value="TreeGrafter"/>
</dbReference>
<dbReference type="KEGG" id="tact:SG35_023870"/>
<evidence type="ECO:0000313" key="11">
    <source>
        <dbReference type="EMBL" id="WDD98279.1"/>
    </source>
</evidence>
<evidence type="ECO:0000256" key="5">
    <source>
        <dbReference type="ARBA" id="ARBA00022729"/>
    </source>
</evidence>
<keyword evidence="7" id="KW-0326">Glycosidase</keyword>
<proteinExistence type="predicted"/>
<feature type="domain" description="DUF7151" evidence="9">
    <location>
        <begin position="58"/>
        <end position="97"/>
    </location>
</feature>
<dbReference type="Gene3D" id="3.20.20.80">
    <property type="entry name" value="Glycosidases"/>
    <property type="match status" value="1"/>
</dbReference>
<evidence type="ECO:0000313" key="12">
    <source>
        <dbReference type="Proteomes" id="UP000032568"/>
    </source>
</evidence>
<gene>
    <name evidence="11" type="ORF">SG35_023870</name>
</gene>
<evidence type="ECO:0000256" key="3">
    <source>
        <dbReference type="ARBA" id="ARBA00012706"/>
    </source>
</evidence>
<dbReference type="GO" id="GO:0005576">
    <property type="term" value="C:extracellular region"/>
    <property type="evidence" value="ECO:0007669"/>
    <property type="project" value="UniProtKB-SubCell"/>
</dbReference>
<dbReference type="InterPro" id="IPR008979">
    <property type="entry name" value="Galactose-bd-like_sf"/>
</dbReference>
<name>A0AAE9YQ94_9GAMM</name>
<evidence type="ECO:0000256" key="1">
    <source>
        <dbReference type="ARBA" id="ARBA00001678"/>
    </source>
</evidence>
<dbReference type="EC" id="3.2.1.78" evidence="3"/>
<dbReference type="Pfam" id="PF23657">
    <property type="entry name" value="DUF7151"/>
    <property type="match status" value="1"/>
</dbReference>
<comment type="subcellular location">
    <subcellularLocation>
        <location evidence="2">Secreted</location>
    </subcellularLocation>
</comment>
<dbReference type="PANTHER" id="PTHR31451:SF39">
    <property type="entry name" value="MANNAN ENDO-1,4-BETA-MANNOSIDASE 1"/>
    <property type="match status" value="1"/>
</dbReference>
<dbReference type="Gene3D" id="2.60.40.10">
    <property type="entry name" value="Immunoglobulins"/>
    <property type="match status" value="1"/>
</dbReference>
<sequence>MKQTKLLKRSGKNNNIDTSIRFKKLSLTTLITLALTACGSDIEQASSDQVNSWSRTPVAEPAGDNCPFGGEKVESGADTNKDGVLQDSEINQVDYLCSDSASTSTYVNDMSDLSDNFWRSFNLATEDNSTAGTDDAIYRFQGDLFRFKRSDNTAEYLDYLIPGAIENAVVSAYYWEGDTPEVAPFKMFASKVGANNPDDWIELTVTQEKVGDYTQRASDEDQNDEENDNWIKVDFTAADIKNQAGEDYDFIRVQFPVVASGQAWHPQLGNLEVAFSSNTELAADNNAAPDPAQDPSTVVIPVTQTDGLDNFNQVFSHSDSLFFDSSDGDGESRFNGDTSRLKRGTNTEEYVQYQVYGEVKTIEVVGYYHAFDESEPFTILVSKTGGNNEAEWTELTTTHIQAEGDAVEDWTTHTYTATTSEQQVDFDFVRVVFPVIADDSKSWHPQLGDVNITYHQDYSLDSDNVSRDLSGVEITGGQAPLALEQSIKDTMLANGISTQFDWYITRGEGSNGIGDSNKLYQDDSGQEFRFVSYNTPNLVMTEDPIWDITPVFEQEDGIKTIKDMGGKVTRIYTLGIFDASSPDKVKHISWDENGALVFNEDIFVAMDNLLAIANKHGVRVQIPFIDRSLWWGGIAHFAQQYGKSSPEFFTDRTTIDAFKEVISYVLNRVNTVTGIAYKDDPAVFAWETGNELRSDDLAAIESWTSEIAAHIKSIDSKHLVMDGREARSTRSSGEYEMRMSNSAMFDSNIDVLSNHYYGDNFSARIMQDLNTISGVKPFVVGEIGFGDLEMADAIDTVINEGSTGILLWSLRTHDINGGFKDHDDGSAHSYHWPGFADNFVYNEVKIMENAWDKAYEIDGEIRPAIPAPAKAPVMLASPSTLDIRWQGVTSARYYDIQRSDNGTDDWTLVGDDIEIGATTASNYILADRTDSFGTVHPDVKHQILFQDATAVANETYYYRAKAINESGESDWSNVIGTSAQLIENGIVEDSLSSLTSATALSDVSVLFVDSGNTEFFENDDAGRIKRGGTGEEWLMYSFGGDINTFWLTTYFWRSAPETDVADFKVQLSTDGSSWDDFTPESSSVAQRGDWEQIDLVGRGITGGYQHLRVVFPVAAAADSSWAQQLGNVKIGVGTGVISDLPNPPGVDGLVVDNFDAYPDDASIKANWVDQAWTTITVDNSADSQQMQVQYDVGANGYSGVLRTFATPQDWTSGNAIQFSLKHQNAGNVFVVQIDEDQAQFKPDGGVDSWEWATVLDDSNIDGVITIKFEDFLPNHNFPANQVPDATVFDRDAIRKLGFWQNQGYTPFGQSPLQPLNNSTGENLLIDNVTIVTVP</sequence>
<keyword evidence="12" id="KW-1185">Reference proteome</keyword>
<feature type="compositionally biased region" description="Basic and acidic residues" evidence="8">
    <location>
        <begin position="71"/>
        <end position="81"/>
    </location>
</feature>
<dbReference type="EMBL" id="CP059735">
    <property type="protein sequence ID" value="WDD98279.1"/>
    <property type="molecule type" value="Genomic_DNA"/>
</dbReference>
<evidence type="ECO:0000259" key="10">
    <source>
        <dbReference type="Pfam" id="PF26410"/>
    </source>
</evidence>
<dbReference type="InterPro" id="IPR017853">
    <property type="entry name" value="GH"/>
</dbReference>
<keyword evidence="6" id="KW-0378">Hydrolase</keyword>
<reference evidence="11 12" key="1">
    <citation type="journal article" date="2015" name="Genome Announc.">
        <title>Draft Genome Sequences of Marine Isolates of Thalassomonas viridans and Thalassomonas actiniarum.</title>
        <authorList>
            <person name="Olonade I."/>
            <person name="van Zyl L.J."/>
            <person name="Trindade M."/>
        </authorList>
    </citation>
    <scope>NUCLEOTIDE SEQUENCE [LARGE SCALE GENOMIC DNA]</scope>
    <source>
        <strain evidence="11 12">A5K-106</strain>
    </source>
</reference>
<dbReference type="InterPro" id="IPR013783">
    <property type="entry name" value="Ig-like_fold"/>
</dbReference>
<dbReference type="SUPFAM" id="SSF49785">
    <property type="entry name" value="Galactose-binding domain-like"/>
    <property type="match status" value="1"/>
</dbReference>
<protein>
    <recommendedName>
        <fullName evidence="3">mannan endo-1,4-beta-mannosidase</fullName>
        <ecNumber evidence="3">3.2.1.78</ecNumber>
    </recommendedName>
</protein>
<reference evidence="11 12" key="2">
    <citation type="journal article" date="2022" name="Mar. Drugs">
        <title>Bioassay-Guided Fractionation Leads to the Detection of Cholic Acid Generated by the Rare Thalassomonas sp.</title>
        <authorList>
            <person name="Pheiffer F."/>
            <person name="Schneider Y.K."/>
            <person name="Hansen E.H."/>
            <person name="Andersen J.H."/>
            <person name="Isaksson J."/>
            <person name="Busche T."/>
            <person name="R C."/>
            <person name="Kalinowski J."/>
            <person name="Zyl L.V."/>
            <person name="Trindade M."/>
        </authorList>
    </citation>
    <scope>NUCLEOTIDE SEQUENCE [LARGE SCALE GENOMIC DNA]</scope>
    <source>
        <strain evidence="11 12">A5K-106</strain>
    </source>
</reference>
<dbReference type="SUPFAM" id="SSF51445">
    <property type="entry name" value="(Trans)glycosidases"/>
    <property type="match status" value="1"/>
</dbReference>